<evidence type="ECO:0000256" key="2">
    <source>
        <dbReference type="ARBA" id="ARBA00023125"/>
    </source>
</evidence>
<proteinExistence type="predicted"/>
<dbReference type="PROSITE" id="PS50932">
    <property type="entry name" value="HTH_LACI_2"/>
    <property type="match status" value="1"/>
</dbReference>
<dbReference type="InterPro" id="IPR000843">
    <property type="entry name" value="HTH_LacI"/>
</dbReference>
<evidence type="ECO:0000313" key="6">
    <source>
        <dbReference type="Proteomes" id="UP000267585"/>
    </source>
</evidence>
<organism evidence="5 6">
    <name type="scientific">Arenibacter aquaticus</name>
    <dbReference type="NCBI Taxonomy" id="2489054"/>
    <lineage>
        <taxon>Bacteria</taxon>
        <taxon>Pseudomonadati</taxon>
        <taxon>Bacteroidota</taxon>
        <taxon>Flavobacteriia</taxon>
        <taxon>Flavobacteriales</taxon>
        <taxon>Flavobacteriaceae</taxon>
        <taxon>Arenibacter</taxon>
    </lineage>
</organism>
<dbReference type="Pfam" id="PF00356">
    <property type="entry name" value="LacI"/>
    <property type="match status" value="1"/>
</dbReference>
<dbReference type="InterPro" id="IPR046335">
    <property type="entry name" value="LacI/GalR-like_sensor"/>
</dbReference>
<dbReference type="InterPro" id="IPR010982">
    <property type="entry name" value="Lambda_DNA-bd_dom_sf"/>
</dbReference>
<dbReference type="GO" id="GO:0000976">
    <property type="term" value="F:transcription cis-regulatory region binding"/>
    <property type="evidence" value="ECO:0007669"/>
    <property type="project" value="TreeGrafter"/>
</dbReference>
<dbReference type="OrthoDB" id="9768806at2"/>
<dbReference type="CDD" id="cd06267">
    <property type="entry name" value="PBP1_LacI_sugar_binding-like"/>
    <property type="match status" value="1"/>
</dbReference>
<reference evidence="5 6" key="1">
    <citation type="submission" date="2018-11" db="EMBL/GenBank/DDBJ databases">
        <title>Arenibacter aquaticus sp.nov., a marine bacterium isolated from surface seawater in the South China Sea.</title>
        <authorList>
            <person name="Guo J."/>
            <person name="Sun J."/>
        </authorList>
    </citation>
    <scope>NUCLEOTIDE SEQUENCE [LARGE SCALE GENOMIC DNA]</scope>
    <source>
        <strain evidence="5 6">GUO666</strain>
    </source>
</reference>
<dbReference type="SUPFAM" id="SSF47413">
    <property type="entry name" value="lambda repressor-like DNA-binding domains"/>
    <property type="match status" value="1"/>
</dbReference>
<dbReference type="CDD" id="cd01392">
    <property type="entry name" value="HTH_LacI"/>
    <property type="match status" value="1"/>
</dbReference>
<keyword evidence="2" id="KW-0238">DNA-binding</keyword>
<dbReference type="Gene3D" id="1.10.260.40">
    <property type="entry name" value="lambda repressor-like DNA-binding domains"/>
    <property type="match status" value="1"/>
</dbReference>
<evidence type="ECO:0000259" key="4">
    <source>
        <dbReference type="PROSITE" id="PS50932"/>
    </source>
</evidence>
<dbReference type="PANTHER" id="PTHR30146">
    <property type="entry name" value="LACI-RELATED TRANSCRIPTIONAL REPRESSOR"/>
    <property type="match status" value="1"/>
</dbReference>
<dbReference type="AlphaFoldDB" id="A0A430K801"/>
<dbReference type="SUPFAM" id="SSF53822">
    <property type="entry name" value="Periplasmic binding protein-like I"/>
    <property type="match status" value="1"/>
</dbReference>
<name>A0A430K801_9FLAO</name>
<dbReference type="SMART" id="SM00354">
    <property type="entry name" value="HTH_LACI"/>
    <property type="match status" value="1"/>
</dbReference>
<dbReference type="InterPro" id="IPR028082">
    <property type="entry name" value="Peripla_BP_I"/>
</dbReference>
<dbReference type="RefSeq" id="WP_126160498.1">
    <property type="nucleotide sequence ID" value="NZ_RQPJ01000001.1"/>
</dbReference>
<keyword evidence="3" id="KW-0804">Transcription</keyword>
<keyword evidence="6" id="KW-1185">Reference proteome</keyword>
<dbReference type="PANTHER" id="PTHR30146:SF109">
    <property type="entry name" value="HTH-TYPE TRANSCRIPTIONAL REGULATOR GALS"/>
    <property type="match status" value="1"/>
</dbReference>
<keyword evidence="1" id="KW-0805">Transcription regulation</keyword>
<dbReference type="Gene3D" id="3.40.50.2300">
    <property type="match status" value="2"/>
</dbReference>
<evidence type="ECO:0000256" key="3">
    <source>
        <dbReference type="ARBA" id="ARBA00023163"/>
    </source>
</evidence>
<evidence type="ECO:0000313" key="5">
    <source>
        <dbReference type="EMBL" id="RTE55195.1"/>
    </source>
</evidence>
<dbReference type="Proteomes" id="UP000267585">
    <property type="component" value="Unassembled WGS sequence"/>
</dbReference>
<sequence length="347" mass="38480">MKKGRVTIKDIARELNIAPSTVSRALNDHPAIKKETKEAVKALAEKLDYQPNLLALNLLQKKSNTIGVIVPEITGHFFSAIITGVQDVIVHSEYNIMICLSNESYEEELTIVKRLSKIQIDGVLVSPSSETKNFDHFKKLQKSGIPIVVFDRDCPGLEADKVLVDDYFGAFQAVEYLIGIGCNRIAHLGGPLNLSTTEHRLQGYLDALHKNKVAVNDQYVVHVSGFSHEEVELATKELLNNNELPDAIFAYSDNLAISAMHTAKELGLQIPGQISIVGFDDEPHSAFITPALSTVWQPVYSMGMLSARILLSHLKNPNTPPEYRKEVFKPELVIRASSKENKLVSED</sequence>
<feature type="domain" description="HTH lacI-type" evidence="4">
    <location>
        <begin position="6"/>
        <end position="60"/>
    </location>
</feature>
<dbReference type="EMBL" id="RQPJ01000001">
    <property type="protein sequence ID" value="RTE55195.1"/>
    <property type="molecule type" value="Genomic_DNA"/>
</dbReference>
<protein>
    <submittedName>
        <fullName evidence="5">LacI family transcriptional regulator</fullName>
    </submittedName>
</protein>
<comment type="caution">
    <text evidence="5">The sequence shown here is derived from an EMBL/GenBank/DDBJ whole genome shotgun (WGS) entry which is preliminary data.</text>
</comment>
<gene>
    <name evidence="5" type="ORF">EHW67_01110</name>
</gene>
<accession>A0A430K801</accession>
<dbReference type="Pfam" id="PF13377">
    <property type="entry name" value="Peripla_BP_3"/>
    <property type="match status" value="1"/>
</dbReference>
<evidence type="ECO:0000256" key="1">
    <source>
        <dbReference type="ARBA" id="ARBA00023015"/>
    </source>
</evidence>
<dbReference type="GO" id="GO:0003700">
    <property type="term" value="F:DNA-binding transcription factor activity"/>
    <property type="evidence" value="ECO:0007669"/>
    <property type="project" value="TreeGrafter"/>
</dbReference>